<evidence type="ECO:0000259" key="10">
    <source>
        <dbReference type="PROSITE" id="PS50110"/>
    </source>
</evidence>
<dbReference type="InterPro" id="IPR035965">
    <property type="entry name" value="PAS-like_dom_sf"/>
</dbReference>
<dbReference type="EMBL" id="JAPDOD010000002">
    <property type="protein sequence ID" value="MDA0159568.1"/>
    <property type="molecule type" value="Genomic_DNA"/>
</dbReference>
<dbReference type="PROSITE" id="PS50112">
    <property type="entry name" value="PAS"/>
    <property type="match status" value="1"/>
</dbReference>
<dbReference type="SUPFAM" id="SSF52172">
    <property type="entry name" value="CheY-like"/>
    <property type="match status" value="1"/>
</dbReference>
<dbReference type="SUPFAM" id="SSF55785">
    <property type="entry name" value="PYP-like sensor domain (PAS domain)"/>
    <property type="match status" value="1"/>
</dbReference>
<keyword evidence="7" id="KW-0067">ATP-binding</keyword>
<dbReference type="GO" id="GO:0046983">
    <property type="term" value="F:protein dimerization activity"/>
    <property type="evidence" value="ECO:0007669"/>
    <property type="project" value="InterPro"/>
</dbReference>
<dbReference type="GO" id="GO:0016020">
    <property type="term" value="C:membrane"/>
    <property type="evidence" value="ECO:0007669"/>
    <property type="project" value="InterPro"/>
</dbReference>
<keyword evidence="8" id="KW-0902">Two-component regulatory system</keyword>
<evidence type="ECO:0000256" key="8">
    <source>
        <dbReference type="ARBA" id="ARBA00023012"/>
    </source>
</evidence>
<evidence type="ECO:0000256" key="6">
    <source>
        <dbReference type="ARBA" id="ARBA00022777"/>
    </source>
</evidence>
<evidence type="ECO:0000259" key="11">
    <source>
        <dbReference type="PROSITE" id="PS50112"/>
    </source>
</evidence>
<keyword evidence="6" id="KW-0418">Kinase</keyword>
<name>A0A9X3S3J4_9ACTN</name>
<evidence type="ECO:0000256" key="9">
    <source>
        <dbReference type="PROSITE-ProRule" id="PRU00169"/>
    </source>
</evidence>
<dbReference type="AlphaFoldDB" id="A0A9X3S3J4"/>
<evidence type="ECO:0000256" key="4">
    <source>
        <dbReference type="ARBA" id="ARBA00022679"/>
    </source>
</evidence>
<dbReference type="Pfam" id="PF07730">
    <property type="entry name" value="HisKA_3"/>
    <property type="match status" value="1"/>
</dbReference>
<dbReference type="InterPro" id="IPR001789">
    <property type="entry name" value="Sig_transdc_resp-reg_receiver"/>
</dbReference>
<dbReference type="SMART" id="SM00387">
    <property type="entry name" value="HATPase_c"/>
    <property type="match status" value="1"/>
</dbReference>
<evidence type="ECO:0000256" key="3">
    <source>
        <dbReference type="ARBA" id="ARBA00022553"/>
    </source>
</evidence>
<dbReference type="SUPFAM" id="SSF55874">
    <property type="entry name" value="ATPase domain of HSP90 chaperone/DNA topoisomerase II/histidine kinase"/>
    <property type="match status" value="1"/>
</dbReference>
<dbReference type="InterPro" id="IPR011712">
    <property type="entry name" value="Sig_transdc_His_kin_sub3_dim/P"/>
</dbReference>
<feature type="domain" description="Response regulatory" evidence="10">
    <location>
        <begin position="378"/>
        <end position="491"/>
    </location>
</feature>
<dbReference type="SMART" id="SM00448">
    <property type="entry name" value="REC"/>
    <property type="match status" value="1"/>
</dbReference>
<evidence type="ECO:0000256" key="2">
    <source>
        <dbReference type="ARBA" id="ARBA00012438"/>
    </source>
</evidence>
<dbReference type="InterPro" id="IPR011006">
    <property type="entry name" value="CheY-like_superfamily"/>
</dbReference>
<dbReference type="InterPro" id="IPR000014">
    <property type="entry name" value="PAS"/>
</dbReference>
<evidence type="ECO:0000256" key="1">
    <source>
        <dbReference type="ARBA" id="ARBA00000085"/>
    </source>
</evidence>
<keyword evidence="5" id="KW-0547">Nucleotide-binding</keyword>
<dbReference type="Proteomes" id="UP001149140">
    <property type="component" value="Unassembled WGS sequence"/>
</dbReference>
<dbReference type="CDD" id="cd16917">
    <property type="entry name" value="HATPase_UhpB-NarQ-NarX-like"/>
    <property type="match status" value="1"/>
</dbReference>
<keyword evidence="13" id="KW-1185">Reference proteome</keyword>
<sequence length="491" mass="52456">MTNGGTRSGQLRRRSWSAADVQEALVISGQIPLWLVDGDDRIAFVNEAAVRLLGYHSDDELIGRPSHDTVHWKHPDGSPFPAEDCPITHATRRGEPVVIERDWWVRKDGSMLPISIHCVQMEIDGRMGTAMTFHDQTASVQAENERRALEVQRARLAEVRASRTRIVEAGDAQRRRVVRDLHDGAQASLVRVVLALRIALDGGGVSGEVRPMVDEALENAGSAIDELRELAHGIHPAALTQHGLASAIEGLAERAPVPVVVEIPRERYADSVESAAYFVASEALTNVAKYARASTARVTLTDTDSQLVLTVDDDGVGGARPSAGGGLAGLADRVAAVEGTIHLTSDPGEGTHIRVEIPLTPAPESAATAGDDSRSEASVLIVDDDAKFRALAGIMLRSRGFEILGESSDAASAVAMAVEHRPTAIVLDLNLPDHDGFWVAQRLNEAGVGARILLTSSMATDVLPSALDRHGIVAFISKAELPTTDLSALLR</sequence>
<accession>A0A9X3S3J4</accession>
<keyword evidence="3 9" id="KW-0597">Phosphoprotein</keyword>
<dbReference type="Gene3D" id="3.30.565.10">
    <property type="entry name" value="Histidine kinase-like ATPase, C-terminal domain"/>
    <property type="match status" value="1"/>
</dbReference>
<gene>
    <name evidence="12" type="ORF">OM076_04770</name>
</gene>
<dbReference type="SMART" id="SM00091">
    <property type="entry name" value="PAS"/>
    <property type="match status" value="1"/>
</dbReference>
<proteinExistence type="predicted"/>
<dbReference type="GO" id="GO:0005524">
    <property type="term" value="F:ATP binding"/>
    <property type="evidence" value="ECO:0007669"/>
    <property type="project" value="UniProtKB-KW"/>
</dbReference>
<dbReference type="InterPro" id="IPR003594">
    <property type="entry name" value="HATPase_dom"/>
</dbReference>
<dbReference type="PANTHER" id="PTHR24421">
    <property type="entry name" value="NITRATE/NITRITE SENSOR PROTEIN NARX-RELATED"/>
    <property type="match status" value="1"/>
</dbReference>
<dbReference type="Gene3D" id="3.40.50.2300">
    <property type="match status" value="1"/>
</dbReference>
<protein>
    <recommendedName>
        <fullName evidence="2">histidine kinase</fullName>
        <ecNumber evidence="2">2.7.13.3</ecNumber>
    </recommendedName>
</protein>
<dbReference type="Gene3D" id="3.30.450.20">
    <property type="entry name" value="PAS domain"/>
    <property type="match status" value="1"/>
</dbReference>
<evidence type="ECO:0000256" key="7">
    <source>
        <dbReference type="ARBA" id="ARBA00022840"/>
    </source>
</evidence>
<evidence type="ECO:0000313" key="13">
    <source>
        <dbReference type="Proteomes" id="UP001149140"/>
    </source>
</evidence>
<dbReference type="Pfam" id="PF02518">
    <property type="entry name" value="HATPase_c"/>
    <property type="match status" value="1"/>
</dbReference>
<feature type="modified residue" description="4-aspartylphosphate" evidence="9">
    <location>
        <position position="428"/>
    </location>
</feature>
<dbReference type="EC" id="2.7.13.3" evidence="2"/>
<dbReference type="NCBIfam" id="TIGR00229">
    <property type="entry name" value="sensory_box"/>
    <property type="match status" value="1"/>
</dbReference>
<dbReference type="CDD" id="cd00130">
    <property type="entry name" value="PAS"/>
    <property type="match status" value="1"/>
</dbReference>
<comment type="catalytic activity">
    <reaction evidence="1">
        <text>ATP + protein L-histidine = ADP + protein N-phospho-L-histidine.</text>
        <dbReference type="EC" id="2.7.13.3"/>
    </reaction>
</comment>
<dbReference type="Pfam" id="PF13426">
    <property type="entry name" value="PAS_9"/>
    <property type="match status" value="1"/>
</dbReference>
<dbReference type="InterPro" id="IPR036890">
    <property type="entry name" value="HATPase_C_sf"/>
</dbReference>
<comment type="caution">
    <text evidence="12">The sequence shown here is derived from an EMBL/GenBank/DDBJ whole genome shotgun (WGS) entry which is preliminary data.</text>
</comment>
<keyword evidence="4" id="KW-0808">Transferase</keyword>
<dbReference type="InterPro" id="IPR050482">
    <property type="entry name" value="Sensor_HK_TwoCompSys"/>
</dbReference>
<organism evidence="12 13">
    <name type="scientific">Solirubrobacter ginsenosidimutans</name>
    <dbReference type="NCBI Taxonomy" id="490573"/>
    <lineage>
        <taxon>Bacteria</taxon>
        <taxon>Bacillati</taxon>
        <taxon>Actinomycetota</taxon>
        <taxon>Thermoleophilia</taxon>
        <taxon>Solirubrobacterales</taxon>
        <taxon>Solirubrobacteraceae</taxon>
        <taxon>Solirubrobacter</taxon>
    </lineage>
</organism>
<evidence type="ECO:0000256" key="5">
    <source>
        <dbReference type="ARBA" id="ARBA00022741"/>
    </source>
</evidence>
<dbReference type="Pfam" id="PF00072">
    <property type="entry name" value="Response_reg"/>
    <property type="match status" value="1"/>
</dbReference>
<dbReference type="RefSeq" id="WP_270038309.1">
    <property type="nucleotide sequence ID" value="NZ_JAPDOD010000002.1"/>
</dbReference>
<feature type="domain" description="PAS" evidence="11">
    <location>
        <begin position="32"/>
        <end position="59"/>
    </location>
</feature>
<evidence type="ECO:0000313" key="12">
    <source>
        <dbReference type="EMBL" id="MDA0159568.1"/>
    </source>
</evidence>
<dbReference type="PANTHER" id="PTHR24421:SF10">
    <property type="entry name" value="NITRATE_NITRITE SENSOR PROTEIN NARQ"/>
    <property type="match status" value="1"/>
</dbReference>
<dbReference type="PROSITE" id="PS50110">
    <property type="entry name" value="RESPONSE_REGULATORY"/>
    <property type="match status" value="1"/>
</dbReference>
<reference evidence="12" key="1">
    <citation type="submission" date="2022-10" db="EMBL/GenBank/DDBJ databases">
        <title>The WGS of Solirubrobacter ginsenosidimutans DSM 21036.</title>
        <authorList>
            <person name="Jiang Z."/>
        </authorList>
    </citation>
    <scope>NUCLEOTIDE SEQUENCE</scope>
    <source>
        <strain evidence="12">DSM 21036</strain>
    </source>
</reference>
<dbReference type="GO" id="GO:0000155">
    <property type="term" value="F:phosphorelay sensor kinase activity"/>
    <property type="evidence" value="ECO:0007669"/>
    <property type="project" value="InterPro"/>
</dbReference>